<dbReference type="InterPro" id="IPR023198">
    <property type="entry name" value="PGP-like_dom2"/>
</dbReference>
<proteinExistence type="predicted"/>
<dbReference type="InterPro" id="IPR036412">
    <property type="entry name" value="HAD-like_sf"/>
</dbReference>
<organism evidence="1 2">
    <name type="scientific">Luteibaculum oceani</name>
    <dbReference type="NCBI Taxonomy" id="1294296"/>
    <lineage>
        <taxon>Bacteria</taxon>
        <taxon>Pseudomonadati</taxon>
        <taxon>Bacteroidota</taxon>
        <taxon>Flavobacteriia</taxon>
        <taxon>Flavobacteriales</taxon>
        <taxon>Luteibaculaceae</taxon>
        <taxon>Luteibaculum</taxon>
    </lineage>
</organism>
<dbReference type="Gene3D" id="3.40.50.1000">
    <property type="entry name" value="HAD superfamily/HAD-like"/>
    <property type="match status" value="1"/>
</dbReference>
<name>A0A5C6V8L9_9FLAO</name>
<evidence type="ECO:0000313" key="2">
    <source>
        <dbReference type="Proteomes" id="UP000321168"/>
    </source>
</evidence>
<gene>
    <name evidence="1" type="ORF">FRX97_04295</name>
</gene>
<evidence type="ECO:0000313" key="1">
    <source>
        <dbReference type="EMBL" id="TXC81742.1"/>
    </source>
</evidence>
<dbReference type="InterPro" id="IPR011951">
    <property type="entry name" value="HAD-SF_hydro_IA_YjjG/PynA"/>
</dbReference>
<dbReference type="GO" id="GO:0008253">
    <property type="term" value="F:5'-nucleotidase activity"/>
    <property type="evidence" value="ECO:0007669"/>
    <property type="project" value="InterPro"/>
</dbReference>
<dbReference type="OrthoDB" id="9802350at2"/>
<reference evidence="1 2" key="1">
    <citation type="submission" date="2019-08" db="EMBL/GenBank/DDBJ databases">
        <title>Genome of Luteibaculum oceani JCM 18817.</title>
        <authorList>
            <person name="Bowman J.P."/>
        </authorList>
    </citation>
    <scope>NUCLEOTIDE SEQUENCE [LARGE SCALE GENOMIC DNA]</scope>
    <source>
        <strain evidence="1 2">JCM 18817</strain>
    </source>
</reference>
<dbReference type="InterPro" id="IPR052550">
    <property type="entry name" value="Pyrimidine_5'-ntase_YjjG"/>
</dbReference>
<dbReference type="SUPFAM" id="SSF56784">
    <property type="entry name" value="HAD-like"/>
    <property type="match status" value="1"/>
</dbReference>
<dbReference type="EMBL" id="VORB01000003">
    <property type="protein sequence ID" value="TXC81742.1"/>
    <property type="molecule type" value="Genomic_DNA"/>
</dbReference>
<sequence>MALDLKRHLFFDLDRTLWDFDSNSKETLASIVVEFKLEEHFGISFDPFYKYYEKINRSYWAKYAAGEIERESLRVDRFYNTLRSFGLENENLAKQISTYYLGECPKKKNLIPNALSVLDSLAKDFPLHIITNGFTATQKIKLKESGLQDYFQNMVTSDMANAQKPSSKIFEMAWNLAGSPDKENCFYIGDDWNADVRGAKQFGFTPIWFSTEYRKTRVKQVSDLNDIIPLVRE</sequence>
<dbReference type="Gene3D" id="1.10.150.240">
    <property type="entry name" value="Putative phosphatase, domain 2"/>
    <property type="match status" value="1"/>
</dbReference>
<dbReference type="NCBIfam" id="TIGR01549">
    <property type="entry name" value="HAD-SF-IA-v1"/>
    <property type="match status" value="1"/>
</dbReference>
<dbReference type="PANTHER" id="PTHR47478">
    <property type="match status" value="1"/>
</dbReference>
<protein>
    <submittedName>
        <fullName evidence="1">Noncanonical pyrimidine nucleotidase, YjjG family</fullName>
    </submittedName>
</protein>
<dbReference type="Proteomes" id="UP000321168">
    <property type="component" value="Unassembled WGS sequence"/>
</dbReference>
<dbReference type="Pfam" id="PF00702">
    <property type="entry name" value="Hydrolase"/>
    <property type="match status" value="1"/>
</dbReference>
<dbReference type="InterPro" id="IPR006439">
    <property type="entry name" value="HAD-SF_hydro_IA"/>
</dbReference>
<dbReference type="SFLD" id="SFLDG01129">
    <property type="entry name" value="C1.5:_HAD__Beta-PGM__Phosphata"/>
    <property type="match status" value="1"/>
</dbReference>
<dbReference type="SFLD" id="SFLDS00003">
    <property type="entry name" value="Haloacid_Dehalogenase"/>
    <property type="match status" value="1"/>
</dbReference>
<keyword evidence="2" id="KW-1185">Reference proteome</keyword>
<dbReference type="InterPro" id="IPR023214">
    <property type="entry name" value="HAD_sf"/>
</dbReference>
<dbReference type="NCBIfam" id="TIGR02254">
    <property type="entry name" value="YjjG_YfnB"/>
    <property type="match status" value="1"/>
</dbReference>
<dbReference type="PANTHER" id="PTHR47478:SF1">
    <property type="entry name" value="PYRIMIDINE 5'-NUCLEOTIDASE YJJG"/>
    <property type="match status" value="1"/>
</dbReference>
<accession>A0A5C6V8L9</accession>
<dbReference type="AlphaFoldDB" id="A0A5C6V8L9"/>
<comment type="caution">
    <text evidence="1">The sequence shown here is derived from an EMBL/GenBank/DDBJ whole genome shotgun (WGS) entry which is preliminary data.</text>
</comment>